<reference evidence="2" key="2">
    <citation type="submission" date="2022-01" db="EMBL/GenBank/DDBJ databases">
        <authorList>
            <person name="Hirooka S."/>
            <person name="Miyagishima S.Y."/>
        </authorList>
    </citation>
    <scope>NUCLEOTIDE SEQUENCE</scope>
    <source>
        <strain evidence="2">NBRC 102759</strain>
    </source>
</reference>
<dbReference type="EMBL" id="BQMJ01000066">
    <property type="protein sequence ID" value="GJQ15227.1"/>
    <property type="molecule type" value="Genomic_DNA"/>
</dbReference>
<gene>
    <name evidence="1" type="ORF">GpartN1_g6478.t1</name>
    <name evidence="2" type="ORF">GpartN1_g7018.t1</name>
</gene>
<comment type="caution">
    <text evidence="2">The sequence shown here is derived from an EMBL/GenBank/DDBJ whole genome shotgun (WGS) entry which is preliminary data.</text>
</comment>
<name>A0A9C7Q442_9RHOD</name>
<dbReference type="OrthoDB" id="7671at2759"/>
<evidence type="ECO:0000313" key="2">
    <source>
        <dbReference type="EMBL" id="GJQ15227.1"/>
    </source>
</evidence>
<dbReference type="EMBL" id="BQMJ01000058">
    <property type="protein sequence ID" value="GJQ14687.1"/>
    <property type="molecule type" value="Genomic_DNA"/>
</dbReference>
<organism evidence="2 3">
    <name type="scientific">Galdieria partita</name>
    <dbReference type="NCBI Taxonomy" id="83374"/>
    <lineage>
        <taxon>Eukaryota</taxon>
        <taxon>Rhodophyta</taxon>
        <taxon>Bangiophyceae</taxon>
        <taxon>Galdieriales</taxon>
        <taxon>Galdieriaceae</taxon>
        <taxon>Galdieria</taxon>
    </lineage>
</organism>
<reference evidence="2" key="1">
    <citation type="journal article" date="2022" name="Proc. Natl. Acad. Sci. U.S.A.">
        <title>Life cycle and functional genomics of the unicellular red alga Galdieria for elucidating algal and plant evolution and industrial use.</title>
        <authorList>
            <person name="Hirooka S."/>
            <person name="Itabashi T."/>
            <person name="Ichinose T.M."/>
            <person name="Onuma R."/>
            <person name="Fujiwara T."/>
            <person name="Yamashita S."/>
            <person name="Jong L.W."/>
            <person name="Tomita R."/>
            <person name="Iwane A.H."/>
            <person name="Miyagishima S.Y."/>
        </authorList>
    </citation>
    <scope>NUCLEOTIDE SEQUENCE</scope>
    <source>
        <strain evidence="2">NBRC 102759</strain>
    </source>
</reference>
<proteinExistence type="predicted"/>
<protein>
    <submittedName>
        <fullName evidence="2">Uncharacterized protein</fullName>
    </submittedName>
</protein>
<accession>A0A9C7Q442</accession>
<sequence length="133" mass="15747">MSEDPLQDLAFLEDRYIAKGKKEGIRYILPASWFQGFLTGLEESFSFVAYVERHKSAAELILQLQPLLPVQSFDFETLAFYLKQLRASEDDAKLYEDTNWRKYIYHLCQKVQYLLQSIQFIERQLFAESELSF</sequence>
<keyword evidence="3" id="KW-1185">Reference proteome</keyword>
<dbReference type="Proteomes" id="UP001061958">
    <property type="component" value="Unassembled WGS sequence"/>
</dbReference>
<evidence type="ECO:0000313" key="1">
    <source>
        <dbReference type="EMBL" id="GJQ14687.1"/>
    </source>
</evidence>
<dbReference type="AlphaFoldDB" id="A0A9C7Q442"/>
<evidence type="ECO:0000313" key="3">
    <source>
        <dbReference type="Proteomes" id="UP001061958"/>
    </source>
</evidence>